<dbReference type="SUPFAM" id="SSF69322">
    <property type="entry name" value="Tricorn protease domain 2"/>
    <property type="match status" value="1"/>
</dbReference>
<keyword evidence="1" id="KW-1133">Transmembrane helix</keyword>
<reference evidence="2 3" key="2">
    <citation type="journal article" date="2011" name="ISME J.">
        <title>RNA-seq reveals cooperative metabolic interactions between two termite-gut spirochete species in co-culture.</title>
        <authorList>
            <person name="Rosenthal A.Z."/>
            <person name="Matson E.G."/>
            <person name="Eldar A."/>
            <person name="Leadbetter J.R."/>
        </authorList>
    </citation>
    <scope>NUCLEOTIDE SEQUENCE [LARGE SCALE GENOMIC DNA]</scope>
    <source>
        <strain evidence="3">ATCC BAA-888 / DSM 13862 / ZAS-9</strain>
    </source>
</reference>
<name>F5Y7U5_LEAAZ</name>
<evidence type="ECO:0000313" key="2">
    <source>
        <dbReference type="EMBL" id="AEF83066.1"/>
    </source>
</evidence>
<dbReference type="STRING" id="545695.TREAZ_3422"/>
<feature type="transmembrane region" description="Helical" evidence="1">
    <location>
        <begin position="14"/>
        <end position="38"/>
    </location>
</feature>
<protein>
    <submittedName>
        <fullName evidence="2">Uncharacterized protein</fullName>
    </submittedName>
</protein>
<evidence type="ECO:0000256" key="1">
    <source>
        <dbReference type="SAM" id="Phobius"/>
    </source>
</evidence>
<evidence type="ECO:0000313" key="3">
    <source>
        <dbReference type="Proteomes" id="UP000009222"/>
    </source>
</evidence>
<reference evidence="3" key="1">
    <citation type="submission" date="2009-12" db="EMBL/GenBank/DDBJ databases">
        <title>Complete sequence of Treponema azotonutricium strain ZAS-9.</title>
        <authorList>
            <person name="Tetu S.G."/>
            <person name="Matson E."/>
            <person name="Ren Q."/>
            <person name="Seshadri R."/>
            <person name="Elbourne L."/>
            <person name="Hassan K.A."/>
            <person name="Durkin A."/>
            <person name="Radune D."/>
            <person name="Mohamoud Y."/>
            <person name="Shay R."/>
            <person name="Jin S."/>
            <person name="Zhang X."/>
            <person name="Lucey K."/>
            <person name="Ballor N.R."/>
            <person name="Ottesen E."/>
            <person name="Rosenthal R."/>
            <person name="Allen A."/>
            <person name="Leadbetter J.R."/>
            <person name="Paulsen I.T."/>
        </authorList>
    </citation>
    <scope>NUCLEOTIDE SEQUENCE [LARGE SCALE GENOMIC DNA]</scope>
    <source>
        <strain evidence="3">ATCC BAA-888 / DSM 13862 / ZAS-9</strain>
    </source>
</reference>
<dbReference type="KEGG" id="taz:TREAZ_3422"/>
<dbReference type="EMBL" id="CP001841">
    <property type="protein sequence ID" value="AEF83066.1"/>
    <property type="molecule type" value="Genomic_DNA"/>
</dbReference>
<dbReference type="OrthoDB" id="354379at2"/>
<dbReference type="Proteomes" id="UP000009222">
    <property type="component" value="Chromosome"/>
</dbReference>
<dbReference type="InterPro" id="IPR015943">
    <property type="entry name" value="WD40/YVTN_repeat-like_dom_sf"/>
</dbReference>
<dbReference type="InParanoid" id="F5Y7U5"/>
<organism evidence="2 3">
    <name type="scientific">Leadbettera azotonutricia (strain ATCC BAA-888 / DSM 13862 / ZAS-9)</name>
    <name type="common">Treponema azotonutricium</name>
    <dbReference type="NCBI Taxonomy" id="545695"/>
    <lineage>
        <taxon>Bacteria</taxon>
        <taxon>Pseudomonadati</taxon>
        <taxon>Spirochaetota</taxon>
        <taxon>Spirochaetia</taxon>
        <taxon>Spirochaetales</taxon>
        <taxon>Breznakiellaceae</taxon>
        <taxon>Leadbettera</taxon>
    </lineage>
</organism>
<dbReference type="Gene3D" id="2.130.10.10">
    <property type="entry name" value="YVTN repeat-like/Quinoprotein amine dehydrogenase"/>
    <property type="match status" value="1"/>
</dbReference>
<sequence length="877" mass="96269">MKDNGKKTPLALKILRAFLILIAVIILIPVIAMGLSFIGRIAPDEVIPDSFALYARVPNPVKLAERLLAHESLPEILALPELTPALPGIEQFRSSGIHESKWTRFALRGRLDAALMADGKILGAWDAGVLSPLLKALPLIAGRISIKGLYYVQAGKNSRFEYRMEDGKVFYAGPWHNLLIIANDSKLFESVLDGTSRDEDRRGRDNKIFYARNFDIAFLLSPEYLKKILKDSDPMIVSVLEDTQFRESIEAALTIEPKQLGINIAASLSSNSREIENVLARNSPAVGLNRILPNNAQYATILAAGPLRTIMDAAASVPGAGVQEPWKTADTSSRRLLGMNIEELLYSWTGEEFAVFGMAGRPNPVILMEVKDEKKRQEVFSKAFKSIVLNENINLNLDGNRLPRIEMPNFLSSLLLSMGVRIPSPYYTVHNGYLFLSESAESLLAAVNAVRKNETLIRTDLWQGLAKPGPGKSSFGIFYSLDRSLPFFLRGNAIVSVILRAYRQGLLQLSLEKNRMEINLQAVPGSGKGLIPVQGYPLDLGGRAGNRVYAIGRGNEGRILLTKDNTAVSINALDRSIKEFPLPGNLWIIPADGIQGGVWIVSSQGRVVLADRDFEPLKGFPLITGIRISAAPVSQGGKLFLSDEDGSVHTIDDKASAAKWGTAYSTALRSPPSFLTVQNKIYAASYPKSFLGEIWVQDASSGAALPGWPAYVSGIAFGSPLPFTYQNKLHAAFISQAGELYLYDDQGMLLQGFPLELEGVFYLQPVFDGTFLWVIAQDGTLYQISPSGDRLSQKIPNLEVKENGYITAVDTDGNGKAEIFISGEGNTLHGYNRNFQSLEGFPLPIWGRPAFTELSGNGKMEIIGAGMDNKIYRWQFR</sequence>
<gene>
    <name evidence="2" type="ordered locus">TREAZ_3422</name>
</gene>
<keyword evidence="1" id="KW-0472">Membrane</keyword>
<keyword evidence="1" id="KW-0812">Transmembrane</keyword>
<dbReference type="HOGENOM" id="CLU_315440_0_0_12"/>
<dbReference type="RefSeq" id="WP_015712149.1">
    <property type="nucleotide sequence ID" value="NC_015577.1"/>
</dbReference>
<accession>F5Y7U5</accession>
<proteinExistence type="predicted"/>
<dbReference type="eggNOG" id="ENOG5030IF4">
    <property type="taxonomic scope" value="Bacteria"/>
</dbReference>
<dbReference type="AlphaFoldDB" id="F5Y7U5"/>
<keyword evidence="3" id="KW-1185">Reference proteome</keyword>